<comment type="caution">
    <text evidence="6">The sequence shown here is derived from an EMBL/GenBank/DDBJ whole genome shotgun (WGS) entry which is preliminary data.</text>
</comment>
<dbReference type="GO" id="GO:0016887">
    <property type="term" value="F:ATP hydrolysis activity"/>
    <property type="evidence" value="ECO:0007669"/>
    <property type="project" value="InterPro"/>
</dbReference>
<dbReference type="EMBL" id="NDYC01000049">
    <property type="protein sequence ID" value="OXZ26371.1"/>
    <property type="molecule type" value="Genomic_DNA"/>
</dbReference>
<evidence type="ECO:0000256" key="4">
    <source>
        <dbReference type="ARBA" id="ARBA00022840"/>
    </source>
</evidence>
<gene>
    <name evidence="6" type="ORF">B9N49_09550</name>
</gene>
<dbReference type="InterPro" id="IPR003439">
    <property type="entry name" value="ABC_transporter-like_ATP-bd"/>
</dbReference>
<dbReference type="Pfam" id="PF00005">
    <property type="entry name" value="ABC_tran"/>
    <property type="match status" value="1"/>
</dbReference>
<evidence type="ECO:0000256" key="1">
    <source>
        <dbReference type="ARBA" id="ARBA00005417"/>
    </source>
</evidence>
<evidence type="ECO:0000313" key="6">
    <source>
        <dbReference type="EMBL" id="OXZ26371.1"/>
    </source>
</evidence>
<dbReference type="InterPro" id="IPR027417">
    <property type="entry name" value="P-loop_NTPase"/>
</dbReference>
<dbReference type="Gene3D" id="3.40.50.300">
    <property type="entry name" value="P-loop containing nucleotide triphosphate hydrolases"/>
    <property type="match status" value="1"/>
</dbReference>
<dbReference type="InterPro" id="IPR050763">
    <property type="entry name" value="ABC_transporter_ATP-binding"/>
</dbReference>
<evidence type="ECO:0000313" key="7">
    <source>
        <dbReference type="Proteomes" id="UP000215413"/>
    </source>
</evidence>
<evidence type="ECO:0000256" key="3">
    <source>
        <dbReference type="ARBA" id="ARBA00022741"/>
    </source>
</evidence>
<feature type="domain" description="ABC transporter" evidence="5">
    <location>
        <begin position="11"/>
        <end position="242"/>
    </location>
</feature>
<organism evidence="6 7">
    <name type="scientific">Finegoldia magna</name>
    <name type="common">Peptostreptococcus magnus</name>
    <dbReference type="NCBI Taxonomy" id="1260"/>
    <lineage>
        <taxon>Bacteria</taxon>
        <taxon>Bacillati</taxon>
        <taxon>Bacillota</taxon>
        <taxon>Tissierellia</taxon>
        <taxon>Tissierellales</taxon>
        <taxon>Peptoniphilaceae</taxon>
        <taxon>Finegoldia</taxon>
    </lineage>
</organism>
<protein>
    <recommendedName>
        <fullName evidence="5">ABC transporter domain-containing protein</fullName>
    </recommendedName>
</protein>
<keyword evidence="3" id="KW-0547">Nucleotide-binding</keyword>
<evidence type="ECO:0000259" key="5">
    <source>
        <dbReference type="PROSITE" id="PS50893"/>
    </source>
</evidence>
<comment type="similarity">
    <text evidence="1">Belongs to the ABC transporter superfamily.</text>
</comment>
<reference evidence="7" key="1">
    <citation type="submission" date="2017-04" db="EMBL/GenBank/DDBJ databases">
        <title>Finegoldia magna isolated from orthopedic joint implant-associated infections.</title>
        <authorList>
            <person name="Bjorklund S."/>
            <person name="Bruggemann H."/>
            <person name="Jensen A."/>
            <person name="Hellmark B."/>
            <person name="Soderquist B."/>
        </authorList>
    </citation>
    <scope>NUCLEOTIDE SEQUENCE [LARGE SCALE GENOMIC DNA]</scope>
    <source>
        <strain evidence="7">CCUG 54800</strain>
    </source>
</reference>
<dbReference type="Proteomes" id="UP000215413">
    <property type="component" value="Unassembled WGS sequence"/>
</dbReference>
<dbReference type="AlphaFoldDB" id="A0A233V1W1"/>
<keyword evidence="4" id="KW-0067">ATP-binding</keyword>
<proteinExistence type="inferred from homology"/>
<dbReference type="GO" id="GO:0005524">
    <property type="term" value="F:ATP binding"/>
    <property type="evidence" value="ECO:0007669"/>
    <property type="project" value="UniProtKB-KW"/>
</dbReference>
<dbReference type="RefSeq" id="WP_094206522.1">
    <property type="nucleotide sequence ID" value="NZ_NDYC01000049.1"/>
</dbReference>
<keyword evidence="2" id="KW-0813">Transport</keyword>
<sequence>MIETTDDRIVIKVDNITKKFEDKEVIKGITFDVYEGEIFGFLGPNGAGKTTIVKMLNGIINPTSGLLSIVGIDPLSYPERIHALVGTLTETANMYEQMTAIENLAFFSKIFGVKEKNINKRINFILNEVGLYEDRNKLVKHYSTGMRKKLSLARTLIHNPKLLILDEPTSGLDPESAKKVNALIKNYVKKNNGTVFLCTHQLRYAQDICTRYGFIDKGKLVCSGELNEIILRNNFKKYLLLYANFDDTYKDIKKFKIDDNKYKIPIENKEEVSLIIRDIISIRGSIFEARIYEPSLEDIYFSLVNASEEYYE</sequence>
<dbReference type="SUPFAM" id="SSF52540">
    <property type="entry name" value="P-loop containing nucleoside triphosphate hydrolases"/>
    <property type="match status" value="1"/>
</dbReference>
<accession>A0A233V1W1</accession>
<evidence type="ECO:0000256" key="2">
    <source>
        <dbReference type="ARBA" id="ARBA00022448"/>
    </source>
</evidence>
<dbReference type="InterPro" id="IPR003593">
    <property type="entry name" value="AAA+_ATPase"/>
</dbReference>
<name>A0A233V1W1_FINMA</name>
<dbReference type="PROSITE" id="PS50893">
    <property type="entry name" value="ABC_TRANSPORTER_2"/>
    <property type="match status" value="1"/>
</dbReference>
<dbReference type="PANTHER" id="PTHR42711">
    <property type="entry name" value="ABC TRANSPORTER ATP-BINDING PROTEIN"/>
    <property type="match status" value="1"/>
</dbReference>
<dbReference type="PANTHER" id="PTHR42711:SF5">
    <property type="entry name" value="ABC TRANSPORTER ATP-BINDING PROTEIN NATA"/>
    <property type="match status" value="1"/>
</dbReference>
<dbReference type="SMART" id="SM00382">
    <property type="entry name" value="AAA"/>
    <property type="match status" value="1"/>
</dbReference>